<reference evidence="1 2" key="1">
    <citation type="submission" date="2018-04" db="EMBL/GenBank/DDBJ databases">
        <title>Genomic Encyclopedia of Type Strains, Phase IV (KMG-IV): sequencing the most valuable type-strain genomes for metagenomic binning, comparative biology and taxonomic classification.</title>
        <authorList>
            <person name="Goeker M."/>
        </authorList>
    </citation>
    <scope>NUCLEOTIDE SEQUENCE [LARGE SCALE GENOMIC DNA]</scope>
    <source>
        <strain evidence="1 2">DSM 28520</strain>
    </source>
</reference>
<proteinExistence type="predicted"/>
<dbReference type="GeneID" id="94550850"/>
<accession>A0A2U1FCH7</accession>
<dbReference type="EMBL" id="QEKY01000008">
    <property type="protein sequence ID" value="PVZ09882.1"/>
    <property type="molecule type" value="Genomic_DNA"/>
</dbReference>
<evidence type="ECO:0000313" key="2">
    <source>
        <dbReference type="Proteomes" id="UP000245462"/>
    </source>
</evidence>
<dbReference type="RefSeq" id="WP_133241536.1">
    <property type="nucleotide sequence ID" value="NZ_QEKY01000008.1"/>
</dbReference>
<evidence type="ECO:0000313" key="1">
    <source>
        <dbReference type="EMBL" id="PVZ09882.1"/>
    </source>
</evidence>
<gene>
    <name evidence="1" type="ORF">C7382_10871</name>
</gene>
<dbReference type="Proteomes" id="UP000245462">
    <property type="component" value="Unassembled WGS sequence"/>
</dbReference>
<organism evidence="1 2">
    <name type="scientific">Porphyromonas loveana</name>
    <dbReference type="NCBI Taxonomy" id="1884669"/>
    <lineage>
        <taxon>Bacteria</taxon>
        <taxon>Pseudomonadati</taxon>
        <taxon>Bacteroidota</taxon>
        <taxon>Bacteroidia</taxon>
        <taxon>Bacteroidales</taxon>
        <taxon>Porphyromonadaceae</taxon>
        <taxon>Porphyromonas</taxon>
    </lineage>
</organism>
<name>A0A2U1FCH7_9PORP</name>
<protein>
    <submittedName>
        <fullName evidence="1">Uncharacterized protein</fullName>
    </submittedName>
</protein>
<dbReference type="PROSITE" id="PS51257">
    <property type="entry name" value="PROKAR_LIPOPROTEIN"/>
    <property type="match status" value="1"/>
</dbReference>
<comment type="caution">
    <text evidence="1">The sequence shown here is derived from an EMBL/GenBank/DDBJ whole genome shotgun (WGS) entry which is preliminary data.</text>
</comment>
<sequence>MKTTLKLSFVAVFLYLLLGAFSCETPYGGHYREYYIDVYKVADTLMASKSSINSDGKPTWSLYADGEISYWQNSSKHKELRERYGDTHFNRKAAPVEVALALPLLSVNVVALDNYSEEYPAGSSLNDITSLKFRTCYPFVSSGYKSPYGFTEMKKKLSDIQPKDWYMLKDWFDIFLDQAPAIHGEHKVQVTFTFEDGKQITQTLILSANQGNK</sequence>
<keyword evidence="2" id="KW-1185">Reference proteome</keyword>
<dbReference type="AlphaFoldDB" id="A0A2U1FCH7"/>
<dbReference type="OrthoDB" id="1005299at2"/>